<dbReference type="GO" id="GO:0016020">
    <property type="term" value="C:membrane"/>
    <property type="evidence" value="ECO:0007669"/>
    <property type="project" value="UniProtKB-SubCell"/>
</dbReference>
<evidence type="ECO:0000256" key="9">
    <source>
        <dbReference type="ARBA" id="ARBA00022989"/>
    </source>
</evidence>
<keyword evidence="7" id="KW-0418">Kinase</keyword>
<comment type="similarity">
    <text evidence="12">Belongs to the protein kinase superfamily.</text>
</comment>
<dbReference type="Gene3D" id="1.10.510.10">
    <property type="entry name" value="Transferase(Phosphotransferase) domain 1"/>
    <property type="match status" value="1"/>
</dbReference>
<evidence type="ECO:0000256" key="7">
    <source>
        <dbReference type="ARBA" id="ARBA00022777"/>
    </source>
</evidence>
<dbReference type="InterPro" id="IPR008271">
    <property type="entry name" value="Ser/Thr_kinase_AS"/>
</dbReference>
<keyword evidence="16" id="KW-1185">Reference proteome</keyword>
<dbReference type="PROSITE" id="PS50011">
    <property type="entry name" value="PROTEIN_KINASE_DOM"/>
    <property type="match status" value="1"/>
</dbReference>
<evidence type="ECO:0000256" key="8">
    <source>
        <dbReference type="ARBA" id="ARBA00022840"/>
    </source>
</evidence>
<keyword evidence="9 13" id="KW-1133">Transmembrane helix</keyword>
<dbReference type="GO" id="GO:0004674">
    <property type="term" value="F:protein serine/threonine kinase activity"/>
    <property type="evidence" value="ECO:0007669"/>
    <property type="project" value="UniProtKB-KW"/>
</dbReference>
<dbReference type="InterPro" id="IPR000719">
    <property type="entry name" value="Prot_kinase_dom"/>
</dbReference>
<dbReference type="Proteomes" id="UP000626092">
    <property type="component" value="Unassembled WGS sequence"/>
</dbReference>
<keyword evidence="6 11" id="KW-0547">Nucleotide-binding</keyword>
<evidence type="ECO:0000313" key="16">
    <source>
        <dbReference type="Proteomes" id="UP000626092"/>
    </source>
</evidence>
<dbReference type="SUPFAM" id="SSF56112">
    <property type="entry name" value="Protein kinase-like (PK-like)"/>
    <property type="match status" value="1"/>
</dbReference>
<comment type="caution">
    <text evidence="15">The sequence shown here is derived from an EMBL/GenBank/DDBJ whole genome shotgun (WGS) entry which is preliminary data.</text>
</comment>
<dbReference type="PROSITE" id="PS00107">
    <property type="entry name" value="PROTEIN_KINASE_ATP"/>
    <property type="match status" value="1"/>
</dbReference>
<sequence>MSTVFRLAGIIGTVLVLVIIGIIACTFGRKMGRGIVSELRHATAIVPPTSNGEVQLWEMDAPTMERFLKDMAKEKPVRFTAQQLCSFTANYSKVLGSGGFGIVYKGQFPNGVKIAVKVLNRNLHEKRAEEQFMAEVSTIGRTYHKNLVRLYGFSYDHLMSALVYEFMENGSLDKYLFSDDTQGIEWNKLPEVAIGTAKGIAYLHEECQQRIIHYDIKPGNVLLDVNFNPKVVDFGLAKLCNKDNTHDSSIGYKGTPGYSAPEFLLNNCPITHKCDVYSFGMLLFEIVGRRRNTRVGSADSLDWFPKHVWEEYEKGGLTTMTLSYGIEEKDRERAQRMAMVALWCVQDSPEARPPMSTVVKMLEGEGEIMPPPKPFRYLYSVGNSMLNPPTFTGNSSDNNEGTNSNWYKERTTTIMAKYEIQIASS</sequence>
<keyword evidence="8 11" id="KW-0067">ATP-binding</keyword>
<evidence type="ECO:0000256" key="11">
    <source>
        <dbReference type="PROSITE-ProRule" id="PRU10141"/>
    </source>
</evidence>
<dbReference type="InterPro" id="IPR011009">
    <property type="entry name" value="Kinase-like_dom_sf"/>
</dbReference>
<organism evidence="15 16">
    <name type="scientific">Rhododendron simsii</name>
    <name type="common">Sims's rhododendron</name>
    <dbReference type="NCBI Taxonomy" id="118357"/>
    <lineage>
        <taxon>Eukaryota</taxon>
        <taxon>Viridiplantae</taxon>
        <taxon>Streptophyta</taxon>
        <taxon>Embryophyta</taxon>
        <taxon>Tracheophyta</taxon>
        <taxon>Spermatophyta</taxon>
        <taxon>Magnoliopsida</taxon>
        <taxon>eudicotyledons</taxon>
        <taxon>Gunneridae</taxon>
        <taxon>Pentapetalae</taxon>
        <taxon>asterids</taxon>
        <taxon>Ericales</taxon>
        <taxon>Ericaceae</taxon>
        <taxon>Ericoideae</taxon>
        <taxon>Rhodoreae</taxon>
        <taxon>Rhododendron</taxon>
    </lineage>
</organism>
<proteinExistence type="inferred from homology"/>
<accession>A0A834G794</accession>
<evidence type="ECO:0000256" key="5">
    <source>
        <dbReference type="ARBA" id="ARBA00022729"/>
    </source>
</evidence>
<dbReference type="InterPro" id="IPR017441">
    <property type="entry name" value="Protein_kinase_ATP_BS"/>
</dbReference>
<keyword evidence="2 12" id="KW-0723">Serine/threonine-protein kinase</keyword>
<gene>
    <name evidence="15" type="ORF">RHSIM_Rhsim11G0029800</name>
</gene>
<dbReference type="PANTHER" id="PTHR47974:SF9">
    <property type="entry name" value="RECEPTOR-LIKE SERINE_THREONINE-PROTEIN KINASE"/>
    <property type="match status" value="1"/>
</dbReference>
<dbReference type="GO" id="GO:0005524">
    <property type="term" value="F:ATP binding"/>
    <property type="evidence" value="ECO:0007669"/>
    <property type="project" value="UniProtKB-UniRule"/>
</dbReference>
<evidence type="ECO:0000256" key="12">
    <source>
        <dbReference type="RuleBase" id="RU000304"/>
    </source>
</evidence>
<dbReference type="PANTHER" id="PTHR47974">
    <property type="entry name" value="OS07G0415500 PROTEIN"/>
    <property type="match status" value="1"/>
</dbReference>
<keyword evidence="10 13" id="KW-0472">Membrane</keyword>
<dbReference type="PROSITE" id="PS51257">
    <property type="entry name" value="PROKAR_LIPOPROTEIN"/>
    <property type="match status" value="1"/>
</dbReference>
<keyword evidence="4 13" id="KW-0812">Transmembrane</keyword>
<dbReference type="AlphaFoldDB" id="A0A834G794"/>
<evidence type="ECO:0000256" key="13">
    <source>
        <dbReference type="SAM" id="Phobius"/>
    </source>
</evidence>
<dbReference type="SMART" id="SM00220">
    <property type="entry name" value="S_TKc"/>
    <property type="match status" value="1"/>
</dbReference>
<keyword evidence="5" id="KW-0732">Signal</keyword>
<comment type="subcellular location">
    <subcellularLocation>
        <location evidence="1">Membrane</location>
        <topology evidence="1">Single-pass membrane protein</topology>
    </subcellularLocation>
</comment>
<feature type="domain" description="Protein kinase" evidence="14">
    <location>
        <begin position="89"/>
        <end position="376"/>
    </location>
</feature>
<dbReference type="OrthoDB" id="4062651at2759"/>
<protein>
    <recommendedName>
        <fullName evidence="14">Protein kinase domain-containing protein</fullName>
    </recommendedName>
</protein>
<evidence type="ECO:0000256" key="4">
    <source>
        <dbReference type="ARBA" id="ARBA00022692"/>
    </source>
</evidence>
<dbReference type="InterPro" id="IPR001245">
    <property type="entry name" value="Ser-Thr/Tyr_kinase_cat_dom"/>
</dbReference>
<evidence type="ECO:0000259" key="14">
    <source>
        <dbReference type="PROSITE" id="PS50011"/>
    </source>
</evidence>
<keyword evidence="3" id="KW-0808">Transferase</keyword>
<dbReference type="FunFam" id="1.10.510.10:FF:000384">
    <property type="entry name" value="G-type lectin S-receptor-like serine/threonine-protein kinase"/>
    <property type="match status" value="1"/>
</dbReference>
<feature type="transmembrane region" description="Helical" evidence="13">
    <location>
        <begin position="6"/>
        <end position="27"/>
    </location>
</feature>
<evidence type="ECO:0000313" key="15">
    <source>
        <dbReference type="EMBL" id="KAF7127157.1"/>
    </source>
</evidence>
<dbReference type="EMBL" id="WJXA01000011">
    <property type="protein sequence ID" value="KAF7127157.1"/>
    <property type="molecule type" value="Genomic_DNA"/>
</dbReference>
<name>A0A834G794_RHOSS</name>
<evidence type="ECO:0000256" key="1">
    <source>
        <dbReference type="ARBA" id="ARBA00004167"/>
    </source>
</evidence>
<evidence type="ECO:0000256" key="10">
    <source>
        <dbReference type="ARBA" id="ARBA00023136"/>
    </source>
</evidence>
<reference evidence="15" key="1">
    <citation type="submission" date="2019-11" db="EMBL/GenBank/DDBJ databases">
        <authorList>
            <person name="Liu Y."/>
            <person name="Hou J."/>
            <person name="Li T.-Q."/>
            <person name="Guan C.-H."/>
            <person name="Wu X."/>
            <person name="Wu H.-Z."/>
            <person name="Ling F."/>
            <person name="Zhang R."/>
            <person name="Shi X.-G."/>
            <person name="Ren J.-P."/>
            <person name="Chen E.-F."/>
            <person name="Sun J.-M."/>
        </authorList>
    </citation>
    <scope>NUCLEOTIDE SEQUENCE</scope>
    <source>
        <strain evidence="15">Adult_tree_wgs_1</strain>
        <tissue evidence="15">Leaves</tissue>
    </source>
</reference>
<evidence type="ECO:0000256" key="3">
    <source>
        <dbReference type="ARBA" id="ARBA00022679"/>
    </source>
</evidence>
<evidence type="ECO:0000256" key="2">
    <source>
        <dbReference type="ARBA" id="ARBA00022527"/>
    </source>
</evidence>
<feature type="binding site" evidence="11">
    <location>
        <position position="117"/>
    </location>
    <ligand>
        <name>ATP</name>
        <dbReference type="ChEBI" id="CHEBI:30616"/>
    </ligand>
</feature>
<dbReference type="Pfam" id="PF07714">
    <property type="entry name" value="PK_Tyr_Ser-Thr"/>
    <property type="match status" value="1"/>
</dbReference>
<evidence type="ECO:0000256" key="6">
    <source>
        <dbReference type="ARBA" id="ARBA00022741"/>
    </source>
</evidence>
<dbReference type="PROSITE" id="PS00108">
    <property type="entry name" value="PROTEIN_KINASE_ST"/>
    <property type="match status" value="1"/>
</dbReference>
<dbReference type="Gene3D" id="3.30.200.20">
    <property type="entry name" value="Phosphorylase Kinase, domain 1"/>
    <property type="match status" value="1"/>
</dbReference>